<name>A0AAQ4F274_AMBAM</name>
<dbReference type="GO" id="GO:0002039">
    <property type="term" value="F:p53 binding"/>
    <property type="evidence" value="ECO:0007669"/>
    <property type="project" value="InterPro"/>
</dbReference>
<protein>
    <submittedName>
        <fullName evidence="6">Uncharacterized protein</fullName>
    </submittedName>
</protein>
<sequence>MVLLPAPAAGDGSPASAGGALSVAELRAVALRQQQQLAWQQQQLVAREQRLRFLRQAAPHEPQELKLRRLRAQLDQQQAGNASLAAELEAVRALFSAKEKELSVAAAKVEELTRQLEELRRSTSSSASGNTGVTPGASVADRARHDVLMVGCASSLNHEG</sequence>
<reference evidence="6 7" key="1">
    <citation type="journal article" date="2023" name="Arcadia Sci">
        <title>De novo assembly of a long-read Amblyomma americanum tick genome.</title>
        <authorList>
            <person name="Chou S."/>
            <person name="Poskanzer K.E."/>
            <person name="Rollins M."/>
            <person name="Thuy-Boun P.S."/>
        </authorList>
    </citation>
    <scope>NUCLEOTIDE SEQUENCE [LARGE SCALE GENOMIC DNA]</scope>
    <source>
        <strain evidence="6">F_SG_1</strain>
        <tissue evidence="6">Salivary glands</tissue>
    </source>
</reference>
<gene>
    <name evidence="6" type="ORF">V5799_017416</name>
</gene>
<feature type="compositionally biased region" description="Polar residues" evidence="5">
    <location>
        <begin position="122"/>
        <end position="133"/>
    </location>
</feature>
<keyword evidence="7" id="KW-1185">Reference proteome</keyword>
<evidence type="ECO:0000313" key="7">
    <source>
        <dbReference type="Proteomes" id="UP001321473"/>
    </source>
</evidence>
<dbReference type="InterPro" id="IPR047163">
    <property type="entry name" value="ASPP1/2"/>
</dbReference>
<organism evidence="6 7">
    <name type="scientific">Amblyomma americanum</name>
    <name type="common">Lone star tick</name>
    <dbReference type="NCBI Taxonomy" id="6943"/>
    <lineage>
        <taxon>Eukaryota</taxon>
        <taxon>Metazoa</taxon>
        <taxon>Ecdysozoa</taxon>
        <taxon>Arthropoda</taxon>
        <taxon>Chelicerata</taxon>
        <taxon>Arachnida</taxon>
        <taxon>Acari</taxon>
        <taxon>Parasitiformes</taxon>
        <taxon>Ixodida</taxon>
        <taxon>Ixodoidea</taxon>
        <taxon>Ixodidae</taxon>
        <taxon>Amblyomminae</taxon>
        <taxon>Amblyomma</taxon>
    </lineage>
</organism>
<dbReference type="PANTHER" id="PTHR24131">
    <property type="entry name" value="APOPTOSIS-STIMULATING OF P53 PROTEIN"/>
    <property type="match status" value="1"/>
</dbReference>
<evidence type="ECO:0000256" key="1">
    <source>
        <dbReference type="ARBA" id="ARBA00004123"/>
    </source>
</evidence>
<evidence type="ECO:0000256" key="5">
    <source>
        <dbReference type="SAM" id="MobiDB-lite"/>
    </source>
</evidence>
<keyword evidence="3" id="KW-0040">ANK repeat</keyword>
<accession>A0AAQ4F274</accession>
<dbReference type="GO" id="GO:0042981">
    <property type="term" value="P:regulation of apoptotic process"/>
    <property type="evidence" value="ECO:0007669"/>
    <property type="project" value="InterPro"/>
</dbReference>
<evidence type="ECO:0000256" key="4">
    <source>
        <dbReference type="ARBA" id="ARBA00023242"/>
    </source>
</evidence>
<comment type="subcellular location">
    <subcellularLocation>
        <location evidence="1">Nucleus</location>
    </subcellularLocation>
</comment>
<evidence type="ECO:0000313" key="6">
    <source>
        <dbReference type="EMBL" id="KAK8781244.1"/>
    </source>
</evidence>
<dbReference type="AlphaFoldDB" id="A0AAQ4F274"/>
<comment type="caution">
    <text evidence="6">The sequence shown here is derived from an EMBL/GenBank/DDBJ whole genome shotgun (WGS) entry which is preliminary data.</text>
</comment>
<dbReference type="EMBL" id="JARKHS020007854">
    <property type="protein sequence ID" value="KAK8781244.1"/>
    <property type="molecule type" value="Genomic_DNA"/>
</dbReference>
<dbReference type="Proteomes" id="UP001321473">
    <property type="component" value="Unassembled WGS sequence"/>
</dbReference>
<feature type="region of interest" description="Disordered" evidence="5">
    <location>
        <begin position="119"/>
        <end position="140"/>
    </location>
</feature>
<evidence type="ECO:0000256" key="3">
    <source>
        <dbReference type="ARBA" id="ARBA00023043"/>
    </source>
</evidence>
<dbReference type="PANTHER" id="PTHR24131:SF10">
    <property type="entry name" value="ANKYRIN-REPEAT, SH3-DOMAIN, AND PROLINE-RICH-REGION CONTAINING PROTEIN, ISOFORM B"/>
    <property type="match status" value="1"/>
</dbReference>
<proteinExistence type="predicted"/>
<keyword evidence="2" id="KW-0677">Repeat</keyword>
<evidence type="ECO:0000256" key="2">
    <source>
        <dbReference type="ARBA" id="ARBA00022737"/>
    </source>
</evidence>
<keyword evidence="4" id="KW-0539">Nucleus</keyword>
<dbReference type="GO" id="GO:0005634">
    <property type="term" value="C:nucleus"/>
    <property type="evidence" value="ECO:0007669"/>
    <property type="project" value="UniProtKB-SubCell"/>
</dbReference>